<gene>
    <name evidence="1" type="ORF">MPL3356_150293</name>
</gene>
<evidence type="ECO:0000313" key="1">
    <source>
        <dbReference type="EMBL" id="CDX14298.1"/>
    </source>
</evidence>
<proteinExistence type="predicted"/>
<sequence length="118" mass="12766">MICDRNRGASFVCGVDRSPDVVSAAAPQFADAVLVITAAVGVERRTFDRGLRWAHHEGDKLDDLGRQGHLANRNIRDRGLLAGRRDKIVSHVGSHPAGAIATAVTPSVRKEQQWTSSD</sequence>
<reference evidence="2" key="1">
    <citation type="submission" date="2014-08" db="EMBL/GenBank/DDBJ databases">
        <authorList>
            <person name="Moulin L."/>
        </authorList>
    </citation>
    <scope>NUCLEOTIDE SEQUENCE [LARGE SCALE GENOMIC DNA]</scope>
</reference>
<dbReference type="AlphaFoldDB" id="A0A090DKA2"/>
<keyword evidence="2" id="KW-1185">Reference proteome</keyword>
<dbReference type="Proteomes" id="UP000045285">
    <property type="component" value="Unassembled WGS sequence"/>
</dbReference>
<dbReference type="EMBL" id="CCMZ01000007">
    <property type="protein sequence ID" value="CDX14298.1"/>
    <property type="molecule type" value="Genomic_DNA"/>
</dbReference>
<name>A0A090DKA2_MESPL</name>
<accession>A0A090DKA2</accession>
<protein>
    <submittedName>
        <fullName evidence="1">Uncharacterized protein</fullName>
    </submittedName>
</protein>
<organism evidence="1 2">
    <name type="scientific">Mesorhizobium plurifarium</name>
    <dbReference type="NCBI Taxonomy" id="69974"/>
    <lineage>
        <taxon>Bacteria</taxon>
        <taxon>Pseudomonadati</taxon>
        <taxon>Pseudomonadota</taxon>
        <taxon>Alphaproteobacteria</taxon>
        <taxon>Hyphomicrobiales</taxon>
        <taxon>Phyllobacteriaceae</taxon>
        <taxon>Mesorhizobium</taxon>
    </lineage>
</organism>
<evidence type="ECO:0000313" key="2">
    <source>
        <dbReference type="Proteomes" id="UP000045285"/>
    </source>
</evidence>